<evidence type="ECO:0000256" key="2">
    <source>
        <dbReference type="ARBA" id="ARBA00023002"/>
    </source>
</evidence>
<dbReference type="InterPro" id="IPR023753">
    <property type="entry name" value="FAD/NAD-binding_dom"/>
</dbReference>
<dbReference type="Proteomes" id="UP000521868">
    <property type="component" value="Unassembled WGS sequence"/>
</dbReference>
<dbReference type="EMBL" id="VTOX01000006">
    <property type="protein sequence ID" value="NKE67455.1"/>
    <property type="molecule type" value="Genomic_DNA"/>
</dbReference>
<keyword evidence="5" id="KW-1185">Reference proteome</keyword>
<proteinExistence type="predicted"/>
<dbReference type="RefSeq" id="WP_168108584.1">
    <property type="nucleotide sequence ID" value="NZ_VTOX01000006.1"/>
</dbReference>
<keyword evidence="1" id="KW-0285">Flavoprotein</keyword>
<gene>
    <name evidence="4" type="ORF">RAMLITH_16650</name>
</gene>
<feature type="domain" description="FAD/NAD(P)-binding" evidence="3">
    <location>
        <begin position="6"/>
        <end position="286"/>
    </location>
</feature>
<dbReference type="Gene3D" id="3.50.50.60">
    <property type="entry name" value="FAD/NAD(P)-binding domain"/>
    <property type="match status" value="2"/>
</dbReference>
<evidence type="ECO:0000313" key="4">
    <source>
        <dbReference type="EMBL" id="NKE67455.1"/>
    </source>
</evidence>
<evidence type="ECO:0000313" key="5">
    <source>
        <dbReference type="Proteomes" id="UP000521868"/>
    </source>
</evidence>
<dbReference type="Pfam" id="PF07992">
    <property type="entry name" value="Pyr_redox_2"/>
    <property type="match status" value="1"/>
</dbReference>
<comment type="caution">
    <text evidence="4">The sequence shown here is derived from an EMBL/GenBank/DDBJ whole genome shotgun (WGS) entry which is preliminary data.</text>
</comment>
<dbReference type="InterPro" id="IPR050097">
    <property type="entry name" value="Ferredoxin-NADP_redctase_2"/>
</dbReference>
<dbReference type="PRINTS" id="PR00368">
    <property type="entry name" value="FADPNR"/>
</dbReference>
<name>A0A7X6DHX5_9BURK</name>
<dbReference type="PANTHER" id="PTHR48105">
    <property type="entry name" value="THIOREDOXIN REDUCTASE 1-RELATED-RELATED"/>
    <property type="match status" value="1"/>
</dbReference>
<accession>A0A7X6DHX5</accession>
<reference evidence="4 5" key="1">
    <citation type="journal article" date="2020" name="Nature">
        <title>Bacterial chemolithoautotrophy via manganese oxidation.</title>
        <authorList>
            <person name="Yu H."/>
            <person name="Leadbetter J.R."/>
        </authorList>
    </citation>
    <scope>NUCLEOTIDE SEQUENCE [LARGE SCALE GENOMIC DNA]</scope>
    <source>
        <strain evidence="4 5">RBP-1</strain>
    </source>
</reference>
<protein>
    <submittedName>
        <fullName evidence="4">NAD(P)/FAD-dependent oxidoreductase</fullName>
    </submittedName>
</protein>
<dbReference type="GO" id="GO:0016491">
    <property type="term" value="F:oxidoreductase activity"/>
    <property type="evidence" value="ECO:0007669"/>
    <property type="project" value="UniProtKB-KW"/>
</dbReference>
<dbReference type="PRINTS" id="PR00469">
    <property type="entry name" value="PNDRDTASEII"/>
</dbReference>
<evidence type="ECO:0000259" key="3">
    <source>
        <dbReference type="Pfam" id="PF07992"/>
    </source>
</evidence>
<keyword evidence="2" id="KW-0560">Oxidoreductase</keyword>
<sequence length="297" mass="31529">MNSEIFDCLVIGGGAAGLTAAVYLGRYRRRSVLIDDGGSRVVRIPKTRNVLGFPDGIAGPELLERMRVHAGRYGTVLEMGRVEGLRRHEDGGFEAVAGSRTVRARRVLLATGARDVEPDIPGLAPALQAGVVRYCPVCDGYETQGQRVAVLGRAKHGVRESVFVAGFDNEVTWLAMESRQHVAAAELARLQAAGVRIEDRAPREIRCGTSKVMVELADGESLEFDVLYPALGLVHACGLATGMGAQCRADGQLEVSDHYETTVPGLYAAGDVAVDLNQINVAAGQAAIAATAIHNSL</sequence>
<dbReference type="InterPro" id="IPR036188">
    <property type="entry name" value="FAD/NAD-bd_sf"/>
</dbReference>
<evidence type="ECO:0000256" key="1">
    <source>
        <dbReference type="ARBA" id="ARBA00022630"/>
    </source>
</evidence>
<dbReference type="SUPFAM" id="SSF51905">
    <property type="entry name" value="FAD/NAD(P)-binding domain"/>
    <property type="match status" value="1"/>
</dbReference>
<dbReference type="AlphaFoldDB" id="A0A7X6DHX5"/>
<organism evidence="4 5">
    <name type="scientific">Ramlibacter lithotrophicus</name>
    <dbReference type="NCBI Taxonomy" id="2606681"/>
    <lineage>
        <taxon>Bacteria</taxon>
        <taxon>Pseudomonadati</taxon>
        <taxon>Pseudomonadota</taxon>
        <taxon>Betaproteobacteria</taxon>
        <taxon>Burkholderiales</taxon>
        <taxon>Comamonadaceae</taxon>
        <taxon>Ramlibacter</taxon>
    </lineage>
</organism>